<protein>
    <submittedName>
        <fullName evidence="1">Uncharacterized protein</fullName>
    </submittedName>
</protein>
<accession>A0ABR4YR72</accession>
<gene>
    <name evidence="1" type="ORF">QQ44_20650</name>
</gene>
<evidence type="ECO:0000313" key="2">
    <source>
        <dbReference type="Proteomes" id="UP000031004"/>
    </source>
</evidence>
<dbReference type="EMBL" id="JTLZ01000009">
    <property type="protein sequence ID" value="KHO22682.1"/>
    <property type="molecule type" value="Genomic_DNA"/>
</dbReference>
<proteinExistence type="predicted"/>
<keyword evidence="2" id="KW-1185">Reference proteome</keyword>
<comment type="caution">
    <text evidence="1">The sequence shown here is derived from an EMBL/GenBank/DDBJ whole genome shotgun (WGS) entry which is preliminary data.</text>
</comment>
<sequence length="333" mass="38290">MIEVSGTPAEEGDDDNPIIDQPAALLIADDPTGETAVRFVWVADLSQADYERYNSALMALEDIAASSMFAYLRQSGFAMMREVGEAYRAIYDNQISLIQMGDIQEWCLRLRGGVLGFCSALVQHQEQALIEVKRKFPNPPPINDGRKKEDQPVSAELAAMRKVFNTLFDNNFGYRHLYKLRHAMIHYSLFACGVGAESHQREDQNIHWFEITYNRQIMLEQKSFLNARLRRELEELDEDPDIMEMLSEAIKGLELANRRVVEIMHPDIGSLCRTAVEFDNLFGDQDGVRTISRQRSQHIRRPLRFNYHPVPPQVILNARNRVRRDQGEPEQPN</sequence>
<name>A0ABR4YR72_9MYCO</name>
<dbReference type="RefSeq" id="WP_039324120.1">
    <property type="nucleotide sequence ID" value="NZ_JTLZ01000009.1"/>
</dbReference>
<organism evidence="1 2">
    <name type="scientific">Mycolicibacterium setense</name>
    <dbReference type="NCBI Taxonomy" id="431269"/>
    <lineage>
        <taxon>Bacteria</taxon>
        <taxon>Bacillati</taxon>
        <taxon>Actinomycetota</taxon>
        <taxon>Actinomycetes</taxon>
        <taxon>Mycobacteriales</taxon>
        <taxon>Mycobacteriaceae</taxon>
        <taxon>Mycolicibacterium</taxon>
    </lineage>
</organism>
<evidence type="ECO:0000313" key="1">
    <source>
        <dbReference type="EMBL" id="KHO22682.1"/>
    </source>
</evidence>
<dbReference type="Proteomes" id="UP000031004">
    <property type="component" value="Unassembled WGS sequence"/>
</dbReference>
<reference evidence="1 2" key="1">
    <citation type="submission" date="2014-11" db="EMBL/GenBank/DDBJ databases">
        <title>Mycobacterium setense Manresensis Genome.</title>
        <authorList>
            <person name="Rech G."/>
            <person name="Sumoy L."/>
        </authorList>
    </citation>
    <scope>NUCLEOTIDE SEQUENCE [LARGE SCALE GENOMIC DNA]</scope>
    <source>
        <strain evidence="1 2">Manresensis</strain>
    </source>
</reference>